<gene>
    <name evidence="5" type="primary">garL_9</name>
    <name evidence="5" type="ORF">SDC9_93136</name>
</gene>
<feature type="domain" description="HpcH/HpaI aldolase/citrate lyase" evidence="4">
    <location>
        <begin position="2"/>
        <end position="149"/>
    </location>
</feature>
<keyword evidence="3 5" id="KW-0456">Lyase</keyword>
<evidence type="ECO:0000256" key="3">
    <source>
        <dbReference type="ARBA" id="ARBA00023239"/>
    </source>
</evidence>
<evidence type="ECO:0000313" key="5">
    <source>
        <dbReference type="EMBL" id="MPM46436.1"/>
    </source>
</evidence>
<dbReference type="GO" id="GO:0008672">
    <property type="term" value="F:2-dehydro-3-deoxyglucarate aldolase activity"/>
    <property type="evidence" value="ECO:0007669"/>
    <property type="project" value="UniProtKB-EC"/>
</dbReference>
<evidence type="ECO:0000256" key="2">
    <source>
        <dbReference type="ARBA" id="ARBA00022723"/>
    </source>
</evidence>
<comment type="similarity">
    <text evidence="1">Belongs to the HpcH/HpaI aldolase family.</text>
</comment>
<dbReference type="InterPro" id="IPR005000">
    <property type="entry name" value="Aldolase/citrate-lyase_domain"/>
</dbReference>
<dbReference type="PANTHER" id="PTHR30502">
    <property type="entry name" value="2-KETO-3-DEOXY-L-RHAMNONATE ALDOLASE"/>
    <property type="match status" value="1"/>
</dbReference>
<dbReference type="EC" id="4.1.2.20" evidence="5"/>
<evidence type="ECO:0000259" key="4">
    <source>
        <dbReference type="Pfam" id="PF03328"/>
    </source>
</evidence>
<organism evidence="5">
    <name type="scientific">bioreactor metagenome</name>
    <dbReference type="NCBI Taxonomy" id="1076179"/>
    <lineage>
        <taxon>unclassified sequences</taxon>
        <taxon>metagenomes</taxon>
        <taxon>ecological metagenomes</taxon>
    </lineage>
</organism>
<reference evidence="5" key="1">
    <citation type="submission" date="2019-08" db="EMBL/GenBank/DDBJ databases">
        <authorList>
            <person name="Kucharzyk K."/>
            <person name="Murdoch R.W."/>
            <person name="Higgins S."/>
            <person name="Loffler F."/>
        </authorList>
    </citation>
    <scope>NUCLEOTIDE SEQUENCE</scope>
</reference>
<dbReference type="AlphaFoldDB" id="A0A645A0I0"/>
<protein>
    <submittedName>
        <fullName evidence="5">5-keto-4-deoxy-D-glucarate aldolase</fullName>
        <ecNumber evidence="5">4.1.2.20</ecNumber>
    </submittedName>
</protein>
<dbReference type="InterPro" id="IPR050251">
    <property type="entry name" value="HpcH-HpaI_aldolase"/>
</dbReference>
<sequence>MIVPDVATPEQAATVAAACFYPPRGTRSLGPTRGTLYAGPSYFQEADEVIQVWPQIESKEGYDNMDAIMSTPGLYGVFVGPNDLALSVGLTAGGTMPQQIVDMVHTILARSHEHGLKMAIYCADAEEARYWAEEGADMVNPSSDSGLLLTAGRAQVAHILGDRAPDLTGMPRAY</sequence>
<dbReference type="InterPro" id="IPR015813">
    <property type="entry name" value="Pyrv/PenolPyrv_kinase-like_dom"/>
</dbReference>
<dbReference type="Gene3D" id="3.20.20.60">
    <property type="entry name" value="Phosphoenolpyruvate-binding domains"/>
    <property type="match status" value="1"/>
</dbReference>
<name>A0A645A0I0_9ZZZZ</name>
<dbReference type="PANTHER" id="PTHR30502:SF0">
    <property type="entry name" value="PHOSPHOENOLPYRUVATE CARBOXYLASE FAMILY PROTEIN"/>
    <property type="match status" value="1"/>
</dbReference>
<evidence type="ECO:0000256" key="1">
    <source>
        <dbReference type="ARBA" id="ARBA00005568"/>
    </source>
</evidence>
<proteinExistence type="inferred from homology"/>
<comment type="caution">
    <text evidence="5">The sequence shown here is derived from an EMBL/GenBank/DDBJ whole genome shotgun (WGS) entry which is preliminary data.</text>
</comment>
<dbReference type="SUPFAM" id="SSF51621">
    <property type="entry name" value="Phosphoenolpyruvate/pyruvate domain"/>
    <property type="match status" value="1"/>
</dbReference>
<accession>A0A645A0I0</accession>
<dbReference type="Pfam" id="PF03328">
    <property type="entry name" value="HpcH_HpaI"/>
    <property type="match status" value="1"/>
</dbReference>
<keyword evidence="2" id="KW-0479">Metal-binding</keyword>
<dbReference type="InterPro" id="IPR040442">
    <property type="entry name" value="Pyrv_kinase-like_dom_sf"/>
</dbReference>
<dbReference type="GO" id="GO:0046872">
    <property type="term" value="F:metal ion binding"/>
    <property type="evidence" value="ECO:0007669"/>
    <property type="project" value="UniProtKB-KW"/>
</dbReference>
<dbReference type="GO" id="GO:0005737">
    <property type="term" value="C:cytoplasm"/>
    <property type="evidence" value="ECO:0007669"/>
    <property type="project" value="TreeGrafter"/>
</dbReference>
<dbReference type="EMBL" id="VSSQ01011278">
    <property type="protein sequence ID" value="MPM46436.1"/>
    <property type="molecule type" value="Genomic_DNA"/>
</dbReference>